<evidence type="ECO:0000313" key="4">
    <source>
        <dbReference type="Proteomes" id="UP001180020"/>
    </source>
</evidence>
<dbReference type="AlphaFoldDB" id="A0AAV9C7F6"/>
<evidence type="ECO:0000313" key="3">
    <source>
        <dbReference type="EMBL" id="KAK1284736.1"/>
    </source>
</evidence>
<proteinExistence type="predicted"/>
<dbReference type="InterPro" id="IPR044824">
    <property type="entry name" value="MAIN-like"/>
</dbReference>
<organism evidence="3 4">
    <name type="scientific">Acorus calamus</name>
    <name type="common">Sweet flag</name>
    <dbReference type="NCBI Taxonomy" id="4465"/>
    <lineage>
        <taxon>Eukaryota</taxon>
        <taxon>Viridiplantae</taxon>
        <taxon>Streptophyta</taxon>
        <taxon>Embryophyta</taxon>
        <taxon>Tracheophyta</taxon>
        <taxon>Spermatophyta</taxon>
        <taxon>Magnoliopsida</taxon>
        <taxon>Liliopsida</taxon>
        <taxon>Acoraceae</taxon>
        <taxon>Acorus</taxon>
    </lineage>
</organism>
<comment type="caution">
    <text evidence="3">The sequence shown here is derived from an EMBL/GenBank/DDBJ whole genome shotgun (WGS) entry which is preliminary data.</text>
</comment>
<dbReference type="Proteomes" id="UP001180020">
    <property type="component" value="Unassembled WGS sequence"/>
</dbReference>
<feature type="compositionally biased region" description="Acidic residues" evidence="1">
    <location>
        <begin position="12"/>
        <end position="32"/>
    </location>
</feature>
<accession>A0AAV9C7F6</accession>
<sequence length="377" mass="43082">MGATEAGVSIEAEAEEAVFEEDEEEGDDDRMDDPDKAEVDAPGSTLAVRPNRIRALWHGSKMWYASLGQGERSLVDGAGFRAFFLIEPFHVHRLYVEDLAERCDPESCTFILHTGAVMPTLEDVHRITSLPISGEAVIVATLADYKALFQELIGEWEFVERERTLNRSPLGQLSGQYGLGSFMERQKSEVVASFERRRAMIEAREEAMCPQRAQRESRAFFLHFFGRVLISTASDKVSSHSLFLMRDLEGMGHFAWGAAMLAHLFAELSKKVKRAGGKNLGGFAPFLQVFGYEHFTVDRPIPVPFNRALPWAMRWAPRGSLRLHRLAHFREVFRVLTEEEMIWRPYTEEEVPEELSRDVWLIYFNEVVFHAINRVVR</sequence>
<dbReference type="EMBL" id="JAUJYO010000021">
    <property type="protein sequence ID" value="KAK1284736.1"/>
    <property type="molecule type" value="Genomic_DNA"/>
</dbReference>
<evidence type="ECO:0000256" key="1">
    <source>
        <dbReference type="SAM" id="MobiDB-lite"/>
    </source>
</evidence>
<evidence type="ECO:0000259" key="2">
    <source>
        <dbReference type="Pfam" id="PF10536"/>
    </source>
</evidence>
<keyword evidence="4" id="KW-1185">Reference proteome</keyword>
<name>A0AAV9C7F6_ACOCL</name>
<dbReference type="InterPro" id="IPR019557">
    <property type="entry name" value="AminoTfrase-like_pln_mobile"/>
</dbReference>
<dbReference type="PANTHER" id="PTHR46033">
    <property type="entry name" value="PROTEIN MAIN-LIKE 2"/>
    <property type="match status" value="1"/>
</dbReference>
<reference evidence="3" key="1">
    <citation type="journal article" date="2023" name="Nat. Commun.">
        <title>Diploid and tetraploid genomes of Acorus and the evolution of monocots.</title>
        <authorList>
            <person name="Ma L."/>
            <person name="Liu K.W."/>
            <person name="Li Z."/>
            <person name="Hsiao Y.Y."/>
            <person name="Qi Y."/>
            <person name="Fu T."/>
            <person name="Tang G.D."/>
            <person name="Zhang D."/>
            <person name="Sun W.H."/>
            <person name="Liu D.K."/>
            <person name="Li Y."/>
            <person name="Chen G.Z."/>
            <person name="Liu X.D."/>
            <person name="Liao X.Y."/>
            <person name="Jiang Y.T."/>
            <person name="Yu X."/>
            <person name="Hao Y."/>
            <person name="Huang J."/>
            <person name="Zhao X.W."/>
            <person name="Ke S."/>
            <person name="Chen Y.Y."/>
            <person name="Wu W.L."/>
            <person name="Hsu J.L."/>
            <person name="Lin Y.F."/>
            <person name="Huang M.D."/>
            <person name="Li C.Y."/>
            <person name="Huang L."/>
            <person name="Wang Z.W."/>
            <person name="Zhao X."/>
            <person name="Zhong W.Y."/>
            <person name="Peng D.H."/>
            <person name="Ahmad S."/>
            <person name="Lan S."/>
            <person name="Zhang J.S."/>
            <person name="Tsai W.C."/>
            <person name="Van de Peer Y."/>
            <person name="Liu Z.J."/>
        </authorList>
    </citation>
    <scope>NUCLEOTIDE SEQUENCE</scope>
    <source>
        <strain evidence="3">CP</strain>
    </source>
</reference>
<dbReference type="GO" id="GO:0010073">
    <property type="term" value="P:meristem maintenance"/>
    <property type="evidence" value="ECO:0007669"/>
    <property type="project" value="InterPro"/>
</dbReference>
<reference evidence="3" key="2">
    <citation type="submission" date="2023-06" db="EMBL/GenBank/DDBJ databases">
        <authorList>
            <person name="Ma L."/>
            <person name="Liu K.-W."/>
            <person name="Li Z."/>
            <person name="Hsiao Y.-Y."/>
            <person name="Qi Y."/>
            <person name="Fu T."/>
            <person name="Tang G."/>
            <person name="Zhang D."/>
            <person name="Sun W.-H."/>
            <person name="Liu D.-K."/>
            <person name="Li Y."/>
            <person name="Chen G.-Z."/>
            <person name="Liu X.-D."/>
            <person name="Liao X.-Y."/>
            <person name="Jiang Y.-T."/>
            <person name="Yu X."/>
            <person name="Hao Y."/>
            <person name="Huang J."/>
            <person name="Zhao X.-W."/>
            <person name="Ke S."/>
            <person name="Chen Y.-Y."/>
            <person name="Wu W.-L."/>
            <person name="Hsu J.-L."/>
            <person name="Lin Y.-F."/>
            <person name="Huang M.-D."/>
            <person name="Li C.-Y."/>
            <person name="Huang L."/>
            <person name="Wang Z.-W."/>
            <person name="Zhao X."/>
            <person name="Zhong W.-Y."/>
            <person name="Peng D.-H."/>
            <person name="Ahmad S."/>
            <person name="Lan S."/>
            <person name="Zhang J.-S."/>
            <person name="Tsai W.-C."/>
            <person name="Van De Peer Y."/>
            <person name="Liu Z.-J."/>
        </authorList>
    </citation>
    <scope>NUCLEOTIDE SEQUENCE</scope>
    <source>
        <strain evidence="3">CP</strain>
        <tissue evidence="3">Leaves</tissue>
    </source>
</reference>
<dbReference type="Pfam" id="PF10536">
    <property type="entry name" value="PMD"/>
    <property type="match status" value="1"/>
</dbReference>
<protein>
    <recommendedName>
        <fullName evidence="2">Aminotransferase-like plant mobile domain-containing protein</fullName>
    </recommendedName>
</protein>
<gene>
    <name evidence="3" type="ORF">QJS10_CPB21g01048</name>
</gene>
<dbReference type="PANTHER" id="PTHR46033:SF8">
    <property type="entry name" value="PROTEIN MAINTENANCE OF MERISTEMS-LIKE"/>
    <property type="match status" value="1"/>
</dbReference>
<feature type="region of interest" description="Disordered" evidence="1">
    <location>
        <begin position="1"/>
        <end position="44"/>
    </location>
</feature>
<feature type="domain" description="Aminotransferase-like plant mobile" evidence="2">
    <location>
        <begin position="95"/>
        <end position="354"/>
    </location>
</feature>